<sequence>MLPPLATSTLARGEVVTKVWPWLSVLVMTAAGTRVDVVKVLPWESVVTIPVSTLVGADVAKASVV</sequence>
<reference evidence="1 2" key="1">
    <citation type="journal article" date="2018" name="IMA Fungus">
        <title>IMA Genome-F 10: Nine draft genome sequences of Claviceps purpurea s.lat., including C. arundinis, C. humidiphila, and C. cf. spartinae, pseudomolecules for the pitch canker pathogen Fusarium circinatum, draft genome of Davidsoniella eucalypti, Grosmannia galeiformis, Quambalaria eucalypti, and Teratosphaeria destructans.</title>
        <authorList>
            <person name="Wingfield B.D."/>
            <person name="Liu M."/>
            <person name="Nguyen H.D."/>
            <person name="Lane F.A."/>
            <person name="Morgan S.W."/>
            <person name="De Vos L."/>
            <person name="Wilken P.M."/>
            <person name="Duong T.A."/>
            <person name="Aylward J."/>
            <person name="Coetzee M.P."/>
            <person name="Dadej K."/>
            <person name="De Beer Z.W."/>
            <person name="Findlay W."/>
            <person name="Havenga M."/>
            <person name="Kolarik M."/>
            <person name="Menzies J.G."/>
            <person name="Naidoo K."/>
            <person name="Pochopski O."/>
            <person name="Shoukouhi P."/>
            <person name="Santana Q.C."/>
            <person name="Seifert K.A."/>
            <person name="Soal N."/>
            <person name="Steenkamp E.T."/>
            <person name="Tatham C.T."/>
            <person name="van der Nest M.A."/>
            <person name="Wingfield M.J."/>
        </authorList>
    </citation>
    <scope>NUCLEOTIDE SEQUENCE [LARGE SCALE GENOMIC DNA]</scope>
    <source>
        <strain evidence="1">CMW44962</strain>
    </source>
</reference>
<gene>
    <name evidence="1" type="ORF">Tdes44962_MAKER09277</name>
</gene>
<dbReference type="AlphaFoldDB" id="A0A9W7STW9"/>
<evidence type="ECO:0000313" key="1">
    <source>
        <dbReference type="EMBL" id="KAH9828532.1"/>
    </source>
</evidence>
<accession>A0A9W7STW9</accession>
<keyword evidence="2" id="KW-1185">Reference proteome</keyword>
<reference evidence="1 2" key="2">
    <citation type="journal article" date="2021" name="Curr. Genet.">
        <title>Genetic response to nitrogen starvation in the aggressive Eucalyptus foliar pathogen Teratosphaeria destructans.</title>
        <authorList>
            <person name="Havenga M."/>
            <person name="Wingfield B.D."/>
            <person name="Wingfield M.J."/>
            <person name="Dreyer L.L."/>
            <person name="Roets F."/>
            <person name="Aylward J."/>
        </authorList>
    </citation>
    <scope>NUCLEOTIDE SEQUENCE [LARGE SCALE GENOMIC DNA]</scope>
    <source>
        <strain evidence="1">CMW44962</strain>
    </source>
</reference>
<evidence type="ECO:0000313" key="2">
    <source>
        <dbReference type="Proteomes" id="UP001138500"/>
    </source>
</evidence>
<proteinExistence type="predicted"/>
<dbReference type="EMBL" id="RIBY02001534">
    <property type="protein sequence ID" value="KAH9828532.1"/>
    <property type="molecule type" value="Genomic_DNA"/>
</dbReference>
<dbReference type="Proteomes" id="UP001138500">
    <property type="component" value="Unassembled WGS sequence"/>
</dbReference>
<protein>
    <submittedName>
        <fullName evidence="1">Uncharacterized protein</fullName>
    </submittedName>
</protein>
<comment type="caution">
    <text evidence="1">The sequence shown here is derived from an EMBL/GenBank/DDBJ whole genome shotgun (WGS) entry which is preliminary data.</text>
</comment>
<name>A0A9W7STW9_9PEZI</name>
<organism evidence="1 2">
    <name type="scientific">Teratosphaeria destructans</name>
    <dbReference type="NCBI Taxonomy" id="418781"/>
    <lineage>
        <taxon>Eukaryota</taxon>
        <taxon>Fungi</taxon>
        <taxon>Dikarya</taxon>
        <taxon>Ascomycota</taxon>
        <taxon>Pezizomycotina</taxon>
        <taxon>Dothideomycetes</taxon>
        <taxon>Dothideomycetidae</taxon>
        <taxon>Mycosphaerellales</taxon>
        <taxon>Teratosphaeriaceae</taxon>
        <taxon>Teratosphaeria</taxon>
    </lineage>
</organism>